<sequence>MPKYLSGNWSHIFDGEEHERMTRIVVDAETKKLVFAQVQRIRSMSTSYSEAHPAEMKDLEDSILNANCEVFDDPADYGLTGTEAMPGWAENLA</sequence>
<organism evidence="1 2">
    <name type="scientific">Pseudomonas arcuscaelestis</name>
    <dbReference type="NCBI Taxonomy" id="2710591"/>
    <lineage>
        <taxon>Bacteria</taxon>
        <taxon>Pseudomonadati</taxon>
        <taxon>Pseudomonadota</taxon>
        <taxon>Gammaproteobacteria</taxon>
        <taxon>Pseudomonadales</taxon>
        <taxon>Pseudomonadaceae</taxon>
        <taxon>Pseudomonas</taxon>
    </lineage>
</organism>
<accession>A0ABS2BYI2</accession>
<dbReference type="EMBL" id="JACOPV010000008">
    <property type="protein sequence ID" value="MBM5458664.1"/>
    <property type="molecule type" value="Genomic_DNA"/>
</dbReference>
<evidence type="ECO:0000313" key="1">
    <source>
        <dbReference type="EMBL" id="MBM5458664.1"/>
    </source>
</evidence>
<proteinExistence type="predicted"/>
<comment type="caution">
    <text evidence="1">The sequence shown here is derived from an EMBL/GenBank/DDBJ whole genome shotgun (WGS) entry which is preliminary data.</text>
</comment>
<gene>
    <name evidence="1" type="ORF">H8F21_13925</name>
</gene>
<evidence type="ECO:0000313" key="2">
    <source>
        <dbReference type="Proteomes" id="UP000745663"/>
    </source>
</evidence>
<reference evidence="1 2" key="1">
    <citation type="submission" date="2020-08" db="EMBL/GenBank/DDBJ databases">
        <title>Description of novel Pseudomonas species.</title>
        <authorList>
            <person name="Duman M."/>
            <person name="Mulet M."/>
            <person name="Altun S."/>
            <person name="Saticioglu I.B."/>
            <person name="Lalucat J."/>
            <person name="Garcia-Valdes E."/>
        </authorList>
    </citation>
    <scope>NUCLEOTIDE SEQUENCE [LARGE SCALE GENOMIC DNA]</scope>
    <source>
        <strain evidence="1 2">P66</strain>
    </source>
</reference>
<keyword evidence="2" id="KW-1185">Reference proteome</keyword>
<name>A0ABS2BYI2_9PSED</name>
<protein>
    <submittedName>
        <fullName evidence="1">Uncharacterized protein</fullName>
    </submittedName>
</protein>
<dbReference type="Proteomes" id="UP000745663">
    <property type="component" value="Unassembled WGS sequence"/>
</dbReference>
<dbReference type="RefSeq" id="WP_203584603.1">
    <property type="nucleotide sequence ID" value="NZ_JACOPV010000008.1"/>
</dbReference>